<keyword evidence="4" id="KW-0223">Dioxygenase</keyword>
<dbReference type="InterPro" id="IPR006620">
    <property type="entry name" value="Pro_4_hyd_alph"/>
</dbReference>
<comment type="cofactor">
    <cofactor evidence="1">
        <name>L-ascorbate</name>
        <dbReference type="ChEBI" id="CHEBI:38290"/>
    </cofactor>
</comment>
<feature type="domain" description="Fe2OG dioxygenase" evidence="7">
    <location>
        <begin position="121"/>
        <end position="225"/>
    </location>
</feature>
<dbReference type="Proteomes" id="UP001054902">
    <property type="component" value="Unassembled WGS sequence"/>
</dbReference>
<sequence length="259" mass="30115">MYHTELRLTEAKKILAKFRRNDTCRFDLLFFSFLPHFLYQKLLRNYNYSFPILRKEFCEKLKKQSKDLVASCAEIQSLRDFGTRPIDIDSIGVSWLNNLLFHLIIRPLSSQLFGSTENFQDLDWRQGYIAGYSEKPAVEKGAQMHRLVPHTDDSEVTLNIGMGDEDFEGGDLAFYNLRGTPEEGKFVGQFHPIMGHALIHSGRHLHEVQEVTKGDRYAYIIWARSWGSLRANICPCCWMTRRQNTSVSKNRCICAPQWN</sequence>
<dbReference type="GO" id="GO:0016705">
    <property type="term" value="F:oxidoreductase activity, acting on paired donors, with incorporation or reduction of molecular oxygen"/>
    <property type="evidence" value="ECO:0007669"/>
    <property type="project" value="InterPro"/>
</dbReference>
<keyword evidence="2" id="KW-0479">Metal-binding</keyword>
<reference evidence="8 9" key="1">
    <citation type="journal article" date="2021" name="Sci. Rep.">
        <title>The genome of the diatom Chaetoceros tenuissimus carries an ancient integrated fragment of an extant virus.</title>
        <authorList>
            <person name="Hongo Y."/>
            <person name="Kimura K."/>
            <person name="Takaki Y."/>
            <person name="Yoshida Y."/>
            <person name="Baba S."/>
            <person name="Kobayashi G."/>
            <person name="Nagasaki K."/>
            <person name="Hano T."/>
            <person name="Tomaru Y."/>
        </authorList>
    </citation>
    <scope>NUCLEOTIDE SEQUENCE [LARGE SCALE GENOMIC DNA]</scope>
    <source>
        <strain evidence="8 9">NIES-3715</strain>
    </source>
</reference>
<evidence type="ECO:0000256" key="6">
    <source>
        <dbReference type="ARBA" id="ARBA00023004"/>
    </source>
</evidence>
<keyword evidence="5" id="KW-0560">Oxidoreductase</keyword>
<keyword evidence="3" id="KW-0847">Vitamin C</keyword>
<dbReference type="PANTHER" id="PTHR24014:SF4">
    <property type="entry name" value="2-OXOGLUTARATE AND IRON-DEPENDENT OXYGENASE DOMAIN-CONTAINING PROTEIN 2"/>
    <property type="match status" value="1"/>
</dbReference>
<comment type="caution">
    <text evidence="8">The sequence shown here is derived from an EMBL/GenBank/DDBJ whole genome shotgun (WGS) entry which is preliminary data.</text>
</comment>
<dbReference type="EMBL" id="BLLK01000025">
    <property type="protein sequence ID" value="GFH47919.1"/>
    <property type="molecule type" value="Genomic_DNA"/>
</dbReference>
<proteinExistence type="predicted"/>
<evidence type="ECO:0000256" key="4">
    <source>
        <dbReference type="ARBA" id="ARBA00022964"/>
    </source>
</evidence>
<dbReference type="GO" id="GO:0051213">
    <property type="term" value="F:dioxygenase activity"/>
    <property type="evidence" value="ECO:0007669"/>
    <property type="project" value="UniProtKB-KW"/>
</dbReference>
<dbReference type="GO" id="GO:0005506">
    <property type="term" value="F:iron ion binding"/>
    <property type="evidence" value="ECO:0007669"/>
    <property type="project" value="InterPro"/>
</dbReference>
<evidence type="ECO:0000313" key="8">
    <source>
        <dbReference type="EMBL" id="GFH47919.1"/>
    </source>
</evidence>
<evidence type="ECO:0000259" key="7">
    <source>
        <dbReference type="PROSITE" id="PS51471"/>
    </source>
</evidence>
<dbReference type="AlphaFoldDB" id="A0AAD3CLJ9"/>
<dbReference type="GO" id="GO:0031418">
    <property type="term" value="F:L-ascorbic acid binding"/>
    <property type="evidence" value="ECO:0007669"/>
    <property type="project" value="UniProtKB-KW"/>
</dbReference>
<name>A0AAD3CLJ9_9STRA</name>
<keyword evidence="6" id="KW-0408">Iron</keyword>
<evidence type="ECO:0000313" key="9">
    <source>
        <dbReference type="Proteomes" id="UP001054902"/>
    </source>
</evidence>
<keyword evidence="9" id="KW-1185">Reference proteome</keyword>
<dbReference type="SMART" id="SM00702">
    <property type="entry name" value="P4Hc"/>
    <property type="match status" value="1"/>
</dbReference>
<evidence type="ECO:0000256" key="1">
    <source>
        <dbReference type="ARBA" id="ARBA00001961"/>
    </source>
</evidence>
<organism evidence="8 9">
    <name type="scientific">Chaetoceros tenuissimus</name>
    <dbReference type="NCBI Taxonomy" id="426638"/>
    <lineage>
        <taxon>Eukaryota</taxon>
        <taxon>Sar</taxon>
        <taxon>Stramenopiles</taxon>
        <taxon>Ochrophyta</taxon>
        <taxon>Bacillariophyta</taxon>
        <taxon>Coscinodiscophyceae</taxon>
        <taxon>Chaetocerotophycidae</taxon>
        <taxon>Chaetocerotales</taxon>
        <taxon>Chaetocerotaceae</taxon>
        <taxon>Chaetoceros</taxon>
    </lineage>
</organism>
<evidence type="ECO:0000256" key="3">
    <source>
        <dbReference type="ARBA" id="ARBA00022896"/>
    </source>
</evidence>
<evidence type="ECO:0000256" key="5">
    <source>
        <dbReference type="ARBA" id="ARBA00023002"/>
    </source>
</evidence>
<dbReference type="InterPro" id="IPR005123">
    <property type="entry name" value="Oxoglu/Fe-dep_dioxygenase_dom"/>
</dbReference>
<dbReference type="PROSITE" id="PS51471">
    <property type="entry name" value="FE2OG_OXY"/>
    <property type="match status" value="1"/>
</dbReference>
<evidence type="ECO:0000256" key="2">
    <source>
        <dbReference type="ARBA" id="ARBA00022723"/>
    </source>
</evidence>
<dbReference type="Gene3D" id="2.60.120.620">
    <property type="entry name" value="q2cbj1_9rhob like domain"/>
    <property type="match status" value="1"/>
</dbReference>
<protein>
    <recommendedName>
        <fullName evidence="7">Fe2OG dioxygenase domain-containing protein</fullName>
    </recommendedName>
</protein>
<accession>A0AAD3CLJ9</accession>
<dbReference type="PANTHER" id="PTHR24014">
    <property type="entry name" value="2-OXOGLUTARATE AND IRON-DEPENDENT OXYGENASE DOMAIN-CONTAINING PROTEIN 2"/>
    <property type="match status" value="1"/>
</dbReference>
<gene>
    <name evidence="8" type="ORF">CTEN210_04394</name>
</gene>